<feature type="signal peptide" evidence="4">
    <location>
        <begin position="1"/>
        <end position="30"/>
    </location>
</feature>
<reference evidence="6 7" key="1">
    <citation type="journal article" date="2019" name="Int. J. Syst. Evol. Microbiol.">
        <title>The Global Catalogue of Microorganisms (GCM) 10K type strain sequencing project: providing services to taxonomists for standard genome sequencing and annotation.</title>
        <authorList>
            <consortium name="The Broad Institute Genomics Platform"/>
            <consortium name="The Broad Institute Genome Sequencing Center for Infectious Disease"/>
            <person name="Wu L."/>
            <person name="Ma J."/>
        </authorList>
    </citation>
    <scope>NUCLEOTIDE SEQUENCE [LARGE SCALE GENOMIC DNA]</scope>
    <source>
        <strain evidence="6 7">JCM 16009</strain>
    </source>
</reference>
<feature type="domain" description="SsuA/THI5-like" evidence="5">
    <location>
        <begin position="62"/>
        <end position="267"/>
    </location>
</feature>
<dbReference type="PANTHER" id="PTHR30024:SF47">
    <property type="entry name" value="TAURINE-BINDING PERIPLASMIC PROTEIN"/>
    <property type="match status" value="1"/>
</dbReference>
<evidence type="ECO:0000313" key="6">
    <source>
        <dbReference type="EMBL" id="GAA1858085.1"/>
    </source>
</evidence>
<comment type="subcellular location">
    <subcellularLocation>
        <location evidence="1">Periplasm</location>
    </subcellularLocation>
</comment>
<dbReference type="PROSITE" id="PS51257">
    <property type="entry name" value="PROKAR_LIPOPROTEIN"/>
    <property type="match status" value="1"/>
</dbReference>
<dbReference type="PANTHER" id="PTHR30024">
    <property type="entry name" value="ALIPHATIC SULFONATES-BINDING PROTEIN-RELATED"/>
    <property type="match status" value="1"/>
</dbReference>
<sequence>MKGRPDIMRIPKRRVLAAASLSAAIALVTAACGSGTESAGESLPPLTVALSALDASQAEGAVAEAKGYFKEVGLSVKFVNSGSNVVAAVVSGQADIGAIGLPGPMLPAAQGKSTTILAEKSNGAALAQVAGRPGVTDVQQCKTVSTTGVGTGSYGLTKYFEKSFNTTWTIKTLSSGTDAVNLMATGQADCTVLPSSILAPALSSGKGTLLVDGATRKGLPAGFPTNLPSSVVFGLTDNLGQKKAAVTAFLTAYVRAVETMNSSPDDAAKAIITVPGWNTQSVGDVVTSLKAQQPARWPNRGVISEGDWQPLLSFIEASGVALDGGATAPTWSFGKRVDMSYLDAALGKAASHT</sequence>
<evidence type="ECO:0000256" key="1">
    <source>
        <dbReference type="ARBA" id="ARBA00004418"/>
    </source>
</evidence>
<evidence type="ECO:0000256" key="2">
    <source>
        <dbReference type="ARBA" id="ARBA00010742"/>
    </source>
</evidence>
<dbReference type="Proteomes" id="UP001500449">
    <property type="component" value="Unassembled WGS sequence"/>
</dbReference>
<organism evidence="6 7">
    <name type="scientific">Pseudonocardia ailaonensis</name>
    <dbReference type="NCBI Taxonomy" id="367279"/>
    <lineage>
        <taxon>Bacteria</taxon>
        <taxon>Bacillati</taxon>
        <taxon>Actinomycetota</taxon>
        <taxon>Actinomycetes</taxon>
        <taxon>Pseudonocardiales</taxon>
        <taxon>Pseudonocardiaceae</taxon>
        <taxon>Pseudonocardia</taxon>
    </lineage>
</organism>
<keyword evidence="7" id="KW-1185">Reference proteome</keyword>
<comment type="similarity">
    <text evidence="2">Belongs to the bacterial solute-binding protein SsuA/TauA family.</text>
</comment>
<dbReference type="EMBL" id="BAAAQK010000016">
    <property type="protein sequence ID" value="GAA1858085.1"/>
    <property type="molecule type" value="Genomic_DNA"/>
</dbReference>
<comment type="caution">
    <text evidence="6">The sequence shown here is derived from an EMBL/GenBank/DDBJ whole genome shotgun (WGS) entry which is preliminary data.</text>
</comment>
<evidence type="ECO:0000259" key="5">
    <source>
        <dbReference type="Pfam" id="PF09084"/>
    </source>
</evidence>
<evidence type="ECO:0000256" key="4">
    <source>
        <dbReference type="SAM" id="SignalP"/>
    </source>
</evidence>
<evidence type="ECO:0000256" key="3">
    <source>
        <dbReference type="ARBA" id="ARBA00022729"/>
    </source>
</evidence>
<name>A0ABN2N903_9PSEU</name>
<gene>
    <name evidence="6" type="ORF">GCM10009836_42830</name>
</gene>
<dbReference type="InterPro" id="IPR015168">
    <property type="entry name" value="SsuA/THI5"/>
</dbReference>
<keyword evidence="3 4" id="KW-0732">Signal</keyword>
<accession>A0ABN2N903</accession>
<dbReference type="Gene3D" id="3.40.190.10">
    <property type="entry name" value="Periplasmic binding protein-like II"/>
    <property type="match status" value="2"/>
</dbReference>
<proteinExistence type="inferred from homology"/>
<dbReference type="Pfam" id="PF09084">
    <property type="entry name" value="NMT1"/>
    <property type="match status" value="1"/>
</dbReference>
<evidence type="ECO:0000313" key="7">
    <source>
        <dbReference type="Proteomes" id="UP001500449"/>
    </source>
</evidence>
<dbReference type="SUPFAM" id="SSF53850">
    <property type="entry name" value="Periplasmic binding protein-like II"/>
    <property type="match status" value="1"/>
</dbReference>
<protein>
    <recommendedName>
        <fullName evidence="5">SsuA/THI5-like domain-containing protein</fullName>
    </recommendedName>
</protein>
<feature type="chain" id="PRO_5046885050" description="SsuA/THI5-like domain-containing protein" evidence="4">
    <location>
        <begin position="31"/>
        <end position="353"/>
    </location>
</feature>